<keyword evidence="2" id="KW-1185">Reference proteome</keyword>
<sequence>MKLSTVCVDYRCKPYSVHRGWSSYAEGFLRASKLYVSDIRSSEACAAEVDTRNAVAFQYMNKTQQCIILENSLTTFTWIQKQDYMIRICADVVSGFEERIVCRIDGHTIFASYGYPFTYNQYDRMIWTIATDTNIYPDIYFIHISLGAGDTIHTLETINTLLRNSFHLIINSSLNGNQVRQLSPLHSSVIFFVPNSFRSINMSKGSGFIAVVASSRYRRYVNDIHYFDDLPGIILSDSLLYVPGLSSHRMEEVITFDNVAPCGCILELYPVYLDVVCSLSLLLVERQSYSIWNSTESWCNLNRPNINEPRRIMPRANLKITFRPNPFSDRQEGFEMKYVYSGYSYSDHKSRTKAVSFGNQVRN</sequence>
<dbReference type="AlphaFoldDB" id="A0ABD3VWC0"/>
<comment type="caution">
    <text evidence="1">The sequence shown here is derived from an EMBL/GenBank/DDBJ whole genome shotgun (WGS) entry which is preliminary data.</text>
</comment>
<accession>A0ABD3VWC0</accession>
<gene>
    <name evidence="1" type="ORF">ACJMK2_043256</name>
</gene>
<proteinExistence type="predicted"/>
<name>A0ABD3VWC0_SINWO</name>
<evidence type="ECO:0000313" key="1">
    <source>
        <dbReference type="EMBL" id="KAL3865909.1"/>
    </source>
</evidence>
<dbReference type="Proteomes" id="UP001634394">
    <property type="component" value="Unassembled WGS sequence"/>
</dbReference>
<reference evidence="1 2" key="1">
    <citation type="submission" date="2024-11" db="EMBL/GenBank/DDBJ databases">
        <title>Chromosome-level genome assembly of the freshwater bivalve Anodonta woodiana.</title>
        <authorList>
            <person name="Chen X."/>
        </authorList>
    </citation>
    <scope>NUCLEOTIDE SEQUENCE [LARGE SCALE GENOMIC DNA]</scope>
    <source>
        <strain evidence="1">MN2024</strain>
        <tissue evidence="1">Gills</tissue>
    </source>
</reference>
<dbReference type="EMBL" id="JBJQND010000009">
    <property type="protein sequence ID" value="KAL3865909.1"/>
    <property type="molecule type" value="Genomic_DNA"/>
</dbReference>
<protein>
    <submittedName>
        <fullName evidence="1">Uncharacterized protein</fullName>
    </submittedName>
</protein>
<evidence type="ECO:0000313" key="2">
    <source>
        <dbReference type="Proteomes" id="UP001634394"/>
    </source>
</evidence>
<organism evidence="1 2">
    <name type="scientific">Sinanodonta woodiana</name>
    <name type="common">Chinese pond mussel</name>
    <name type="synonym">Anodonta woodiana</name>
    <dbReference type="NCBI Taxonomy" id="1069815"/>
    <lineage>
        <taxon>Eukaryota</taxon>
        <taxon>Metazoa</taxon>
        <taxon>Spiralia</taxon>
        <taxon>Lophotrochozoa</taxon>
        <taxon>Mollusca</taxon>
        <taxon>Bivalvia</taxon>
        <taxon>Autobranchia</taxon>
        <taxon>Heteroconchia</taxon>
        <taxon>Palaeoheterodonta</taxon>
        <taxon>Unionida</taxon>
        <taxon>Unionoidea</taxon>
        <taxon>Unionidae</taxon>
        <taxon>Unioninae</taxon>
        <taxon>Sinanodonta</taxon>
    </lineage>
</organism>